<organism evidence="2 3">
    <name type="scientific">Penicillium angulare</name>
    <dbReference type="NCBI Taxonomy" id="116970"/>
    <lineage>
        <taxon>Eukaryota</taxon>
        <taxon>Fungi</taxon>
        <taxon>Dikarya</taxon>
        <taxon>Ascomycota</taxon>
        <taxon>Pezizomycotina</taxon>
        <taxon>Eurotiomycetes</taxon>
        <taxon>Eurotiomycetidae</taxon>
        <taxon>Eurotiales</taxon>
        <taxon>Aspergillaceae</taxon>
        <taxon>Penicillium</taxon>
    </lineage>
</organism>
<dbReference type="InterPro" id="IPR009959">
    <property type="entry name" value="Cyclase_SnoaL-like"/>
</dbReference>
<dbReference type="OrthoDB" id="5440at2759"/>
<dbReference type="GO" id="GO:0030638">
    <property type="term" value="P:polyketide metabolic process"/>
    <property type="evidence" value="ECO:0007669"/>
    <property type="project" value="InterPro"/>
</dbReference>
<feature type="compositionally biased region" description="Low complexity" evidence="1">
    <location>
        <begin position="12"/>
        <end position="25"/>
    </location>
</feature>
<name>A0A9W9EUG6_9EURO</name>
<dbReference type="SUPFAM" id="SSF54427">
    <property type="entry name" value="NTF2-like"/>
    <property type="match status" value="1"/>
</dbReference>
<proteinExistence type="predicted"/>
<protein>
    <recommendedName>
        <fullName evidence="4">Dienelactone hydrolase</fullName>
    </recommendedName>
</protein>
<dbReference type="Gene3D" id="3.10.450.50">
    <property type="match status" value="1"/>
</dbReference>
<evidence type="ECO:0000313" key="2">
    <source>
        <dbReference type="EMBL" id="KAJ5088278.1"/>
    </source>
</evidence>
<reference evidence="2" key="2">
    <citation type="journal article" date="2023" name="IMA Fungus">
        <title>Comparative genomic study of the Penicillium genus elucidates a diverse pangenome and 15 lateral gene transfer events.</title>
        <authorList>
            <person name="Petersen C."/>
            <person name="Sorensen T."/>
            <person name="Nielsen M.R."/>
            <person name="Sondergaard T.E."/>
            <person name="Sorensen J.L."/>
            <person name="Fitzpatrick D.A."/>
            <person name="Frisvad J.C."/>
            <person name="Nielsen K.L."/>
        </authorList>
    </citation>
    <scope>NUCLEOTIDE SEQUENCE</scope>
    <source>
        <strain evidence="2">IBT 30069</strain>
    </source>
</reference>
<evidence type="ECO:0008006" key="4">
    <source>
        <dbReference type="Google" id="ProtNLM"/>
    </source>
</evidence>
<comment type="caution">
    <text evidence="2">The sequence shown here is derived from an EMBL/GenBank/DDBJ whole genome shotgun (WGS) entry which is preliminary data.</text>
</comment>
<feature type="compositionally biased region" description="Basic and acidic residues" evidence="1">
    <location>
        <begin position="49"/>
        <end position="58"/>
    </location>
</feature>
<dbReference type="AlphaFoldDB" id="A0A9W9EUG6"/>
<evidence type="ECO:0000256" key="1">
    <source>
        <dbReference type="SAM" id="MobiDB-lite"/>
    </source>
</evidence>
<dbReference type="PANTHER" id="PTHR38436:SF3">
    <property type="entry name" value="CARBOXYMETHYLENEBUTENOLIDASE-RELATED"/>
    <property type="match status" value="1"/>
</dbReference>
<dbReference type="InterPro" id="IPR032710">
    <property type="entry name" value="NTF2-like_dom_sf"/>
</dbReference>
<feature type="compositionally biased region" description="Polar residues" evidence="1">
    <location>
        <begin position="26"/>
        <end position="43"/>
    </location>
</feature>
<dbReference type="EMBL" id="JAPQKH010000007">
    <property type="protein sequence ID" value="KAJ5088278.1"/>
    <property type="molecule type" value="Genomic_DNA"/>
</dbReference>
<reference evidence="2" key="1">
    <citation type="submission" date="2022-11" db="EMBL/GenBank/DDBJ databases">
        <authorList>
            <person name="Petersen C."/>
        </authorList>
    </citation>
    <scope>NUCLEOTIDE SEQUENCE</scope>
    <source>
        <strain evidence="2">IBT 30069</strain>
    </source>
</reference>
<evidence type="ECO:0000313" key="3">
    <source>
        <dbReference type="Proteomes" id="UP001149165"/>
    </source>
</evidence>
<gene>
    <name evidence="2" type="ORF">N7456_011894</name>
</gene>
<keyword evidence="3" id="KW-1185">Reference proteome</keyword>
<dbReference type="PANTHER" id="PTHR38436">
    <property type="entry name" value="POLYKETIDE CYCLASE SNOAL-LIKE DOMAIN"/>
    <property type="match status" value="1"/>
</dbReference>
<sequence>MVNVFQRFLKRAPSSSSASPAAGSGTQNEQSHALHRTTSTTSAKRNRPHDRPAEDPVPRHLILISDTPEFDPEIIRRFEAEAFQVQYLPFICTGDAERDRKNLEYAVHEKEDDLEAGERFAIVAYHRPAYHLLASHHLITSNTNPFPRLCALIAYHPLSSIELLKPKKHVDDQETCIPACSNTENIFKPGPSATLLPIQIHLPGQKPNACAFWPWIALSASEGDVTYKKRHRCHVFGYPDPQNGFSEDDQSTWSTKMKRNSEASSETHISSQVAWSRTLGCLRRAFGAGGNWPAVAIETVWEEYWQHLLTDLDIAKGLDEDDTTSWSVMQILGGHRDMQDEEGISIECIPTQAGGSNPQTLRDFFENTFIPSGPKDQHIRLLSRTVGTDRIVDEISFSFRHTVEIPWLLPNVSPTNRDISVVVVVVATFRADRIVNQKLYWDQADVLVQAGILDPAFVPKMKPIV</sequence>
<dbReference type="Proteomes" id="UP001149165">
    <property type="component" value="Unassembled WGS sequence"/>
</dbReference>
<accession>A0A9W9EUG6</accession>
<feature type="region of interest" description="Disordered" evidence="1">
    <location>
        <begin position="9"/>
        <end position="59"/>
    </location>
</feature>